<proteinExistence type="predicted"/>
<feature type="compositionally biased region" description="Polar residues" evidence="1">
    <location>
        <begin position="1"/>
        <end position="10"/>
    </location>
</feature>
<evidence type="ECO:0000256" key="1">
    <source>
        <dbReference type="SAM" id="MobiDB-lite"/>
    </source>
</evidence>
<name>A0A8H3V5C2_VENIN</name>
<dbReference type="Proteomes" id="UP000490939">
    <property type="component" value="Unassembled WGS sequence"/>
</dbReference>
<organism evidence="2 3">
    <name type="scientific">Venturia inaequalis</name>
    <name type="common">Apple scab fungus</name>
    <dbReference type="NCBI Taxonomy" id="5025"/>
    <lineage>
        <taxon>Eukaryota</taxon>
        <taxon>Fungi</taxon>
        <taxon>Dikarya</taxon>
        <taxon>Ascomycota</taxon>
        <taxon>Pezizomycotina</taxon>
        <taxon>Dothideomycetes</taxon>
        <taxon>Pleosporomycetidae</taxon>
        <taxon>Venturiales</taxon>
        <taxon>Venturiaceae</taxon>
        <taxon>Venturia</taxon>
    </lineage>
</organism>
<reference evidence="2 3" key="1">
    <citation type="submission" date="2019-07" db="EMBL/GenBank/DDBJ databases">
        <title>Venturia inaequalis Genome Resource.</title>
        <authorList>
            <person name="Lichtner F.J."/>
        </authorList>
    </citation>
    <scope>NUCLEOTIDE SEQUENCE [LARGE SCALE GENOMIC DNA]</scope>
    <source>
        <strain evidence="2 3">DMI_063113</strain>
    </source>
</reference>
<evidence type="ECO:0000313" key="2">
    <source>
        <dbReference type="EMBL" id="KAE9981381.1"/>
    </source>
</evidence>
<feature type="region of interest" description="Disordered" evidence="1">
    <location>
        <begin position="111"/>
        <end position="138"/>
    </location>
</feature>
<gene>
    <name evidence="2" type="ORF">EG327_006234</name>
</gene>
<feature type="region of interest" description="Disordered" evidence="1">
    <location>
        <begin position="1"/>
        <end position="58"/>
    </location>
</feature>
<evidence type="ECO:0000313" key="3">
    <source>
        <dbReference type="Proteomes" id="UP000490939"/>
    </source>
</evidence>
<feature type="compositionally biased region" description="Basic and acidic residues" evidence="1">
    <location>
        <begin position="111"/>
        <end position="125"/>
    </location>
</feature>
<sequence>MPTDTTNQYPANDGEAKDADPPRNPIGSTERNFRQASQKKQSPDNTPAANLAGTARQDIAPTASQCSSAFADPRSLPQSSEMVCRSLPLEFMHANAFESCEINGWDLNQDHGGDERSEMVRKEGNKATNGGEKGTPFDRWLEESKQDSPWYCLGIDEVQLFREADSNSAEEGGGDTEA</sequence>
<dbReference type="AlphaFoldDB" id="A0A8H3V5C2"/>
<feature type="compositionally biased region" description="Polar residues" evidence="1">
    <location>
        <begin position="26"/>
        <end position="48"/>
    </location>
</feature>
<accession>A0A8H3V5C2</accession>
<keyword evidence="3" id="KW-1185">Reference proteome</keyword>
<dbReference type="EMBL" id="WNWR01000364">
    <property type="protein sequence ID" value="KAE9981381.1"/>
    <property type="molecule type" value="Genomic_DNA"/>
</dbReference>
<protein>
    <submittedName>
        <fullName evidence="2">Uncharacterized protein</fullName>
    </submittedName>
</protein>
<comment type="caution">
    <text evidence="2">The sequence shown here is derived from an EMBL/GenBank/DDBJ whole genome shotgun (WGS) entry which is preliminary data.</text>
</comment>